<dbReference type="EMBL" id="BNDW01000101">
    <property type="protein sequence ID" value="GHI25951.1"/>
    <property type="molecule type" value="Genomic_DNA"/>
</dbReference>
<dbReference type="EMBL" id="BNDW01000039">
    <property type="protein sequence ID" value="GHI23437.1"/>
    <property type="molecule type" value="Genomic_DNA"/>
</dbReference>
<evidence type="ECO:0000256" key="2">
    <source>
        <dbReference type="ARBA" id="ARBA00022741"/>
    </source>
</evidence>
<dbReference type="PANTHER" id="PTHR43585:SF2">
    <property type="entry name" value="ATP-GRASP ENZYME FSQD"/>
    <property type="match status" value="1"/>
</dbReference>
<keyword evidence="15" id="KW-1185">Reference proteome</keyword>
<dbReference type="InterPro" id="IPR011761">
    <property type="entry name" value="ATP-grasp"/>
</dbReference>
<dbReference type="InterPro" id="IPR052032">
    <property type="entry name" value="ATP-dep_AA_Ligase"/>
</dbReference>
<evidence type="ECO:0000313" key="10">
    <source>
        <dbReference type="EMBL" id="GHI23447.1"/>
    </source>
</evidence>
<sequence>MHIVIVNRWPRFTEGVRWDHELTRYEEFIDHEAHQVSYVVDRVGATGVLAGRERIASMVEVDDISSYDHLRAAVTEVTERVGRPVDQIITLSEFTLDAVARVRQSLGIPGPGPDEVAVYRNKVRMKEILAEAGLRVPHFAGCENVEQTLAFAETTGYPLIVKPVNGAGSIGVHLIQDDKALRGLWETREPGGYEIEEFITGTVHHVDGFAGEDGTIVFQVVSRYLNDCLSFEGGAPLGSVVVQRGRLRERIEEFTQSCVSALGMRGMPFHMELFVTGTEELVFLEVAGRIGGAEVPYVIHKLFGVNLFEVWLKSLVGEPLPPTPKNGDPSGGWVIIPKPRVLPAEVVSSVPMSSMVDSVWRELVPQPGDVIDGSGGYDSLQSGRGIVVHDSEAQAEADLRRLMDDFRVEFAQGRRVP</sequence>
<dbReference type="EMBL" id="BNDW01000075">
    <property type="protein sequence ID" value="GHI25470.1"/>
    <property type="molecule type" value="Genomic_DNA"/>
</dbReference>
<dbReference type="EMBL" id="BNDW01000039">
    <property type="protein sequence ID" value="GHI23447.1"/>
    <property type="molecule type" value="Genomic_DNA"/>
</dbReference>
<evidence type="ECO:0000313" key="7">
    <source>
        <dbReference type="EMBL" id="GHI18669.1"/>
    </source>
</evidence>
<gene>
    <name evidence="6" type="ORF">Shyd_00010</name>
    <name evidence="7" type="ORF">Shyd_00400</name>
    <name evidence="8" type="ORF">Shyd_17840</name>
    <name evidence="9" type="ORF">Shyd_48080</name>
    <name evidence="10" type="ORF">Shyd_48180</name>
    <name evidence="11" type="ORF">Shyd_68410</name>
    <name evidence="12" type="ORF">Shyd_70150</name>
    <name evidence="13" type="ORF">Shyd_71410</name>
    <name evidence="14" type="ORF">Shyd_73220</name>
</gene>
<evidence type="ECO:0000313" key="12">
    <source>
        <dbReference type="EMBL" id="GHI25644.1"/>
    </source>
</evidence>
<feature type="domain" description="ATP-grasp" evidence="5">
    <location>
        <begin position="126"/>
        <end position="316"/>
    </location>
</feature>
<evidence type="ECO:0000313" key="8">
    <source>
        <dbReference type="EMBL" id="GHI20413.1"/>
    </source>
</evidence>
<dbReference type="PROSITE" id="PS50975">
    <property type="entry name" value="ATP_GRASP"/>
    <property type="match status" value="1"/>
</dbReference>
<dbReference type="Proteomes" id="UP001052739">
    <property type="component" value="Unassembled WGS sequence"/>
</dbReference>
<evidence type="ECO:0000256" key="4">
    <source>
        <dbReference type="PROSITE-ProRule" id="PRU00409"/>
    </source>
</evidence>
<protein>
    <recommendedName>
        <fullName evidence="5">ATP-grasp domain-containing protein</fullName>
    </recommendedName>
</protein>
<proteinExistence type="predicted"/>
<keyword evidence="3 4" id="KW-0067">ATP-binding</keyword>
<dbReference type="Pfam" id="PF13535">
    <property type="entry name" value="ATP-grasp_4"/>
    <property type="match status" value="1"/>
</dbReference>
<dbReference type="PANTHER" id="PTHR43585">
    <property type="entry name" value="FUMIPYRROLE BIOSYNTHESIS PROTEIN C"/>
    <property type="match status" value="1"/>
</dbReference>
<comment type="caution">
    <text evidence="8">The sequence shown here is derived from an EMBL/GenBank/DDBJ whole genome shotgun (WGS) entry which is preliminary data.</text>
</comment>
<organism evidence="8 15">
    <name type="scientific">Streptomyces hydrogenans</name>
    <dbReference type="NCBI Taxonomy" id="1873719"/>
    <lineage>
        <taxon>Bacteria</taxon>
        <taxon>Bacillati</taxon>
        <taxon>Actinomycetota</taxon>
        <taxon>Actinomycetes</taxon>
        <taxon>Kitasatosporales</taxon>
        <taxon>Streptomycetaceae</taxon>
        <taxon>Streptomyces</taxon>
    </lineage>
</organism>
<evidence type="ECO:0000256" key="3">
    <source>
        <dbReference type="ARBA" id="ARBA00022840"/>
    </source>
</evidence>
<keyword evidence="2 4" id="KW-0547">Nucleotide-binding</keyword>
<dbReference type="InterPro" id="IPR013815">
    <property type="entry name" value="ATP_grasp_subdomain_1"/>
</dbReference>
<evidence type="ECO:0000259" key="5">
    <source>
        <dbReference type="PROSITE" id="PS50975"/>
    </source>
</evidence>
<accession>A0ABQ3P5W9</accession>
<dbReference type="EMBL" id="BNDW01000003">
    <property type="protein sequence ID" value="GHI18669.1"/>
    <property type="molecule type" value="Genomic_DNA"/>
</dbReference>
<dbReference type="Gene3D" id="3.30.1490.20">
    <property type="entry name" value="ATP-grasp fold, A domain"/>
    <property type="match status" value="1"/>
</dbReference>
<reference evidence="8" key="1">
    <citation type="submission" date="2024-05" db="EMBL/GenBank/DDBJ databases">
        <title>Whole genome shotgun sequence of Streptomyces hydrogenans NBRC 13475.</title>
        <authorList>
            <person name="Komaki H."/>
            <person name="Tamura T."/>
        </authorList>
    </citation>
    <scope>NUCLEOTIDE SEQUENCE</scope>
    <source>
        <strain evidence="8">NBRC 13475</strain>
    </source>
</reference>
<dbReference type="EMBL" id="BNDW01000091">
    <property type="protein sequence ID" value="GHI25770.1"/>
    <property type="molecule type" value="Genomic_DNA"/>
</dbReference>
<evidence type="ECO:0000313" key="15">
    <source>
        <dbReference type="Proteomes" id="UP001052739"/>
    </source>
</evidence>
<dbReference type="EMBL" id="BNDW01000001">
    <property type="protein sequence ID" value="GHI18630.1"/>
    <property type="molecule type" value="Genomic_DNA"/>
</dbReference>
<keyword evidence="1" id="KW-0436">Ligase</keyword>
<evidence type="ECO:0000313" key="11">
    <source>
        <dbReference type="EMBL" id="GHI25470.1"/>
    </source>
</evidence>
<evidence type="ECO:0000313" key="9">
    <source>
        <dbReference type="EMBL" id="GHI23437.1"/>
    </source>
</evidence>
<evidence type="ECO:0000313" key="6">
    <source>
        <dbReference type="EMBL" id="GHI18630.1"/>
    </source>
</evidence>
<dbReference type="SUPFAM" id="SSF56059">
    <property type="entry name" value="Glutathione synthetase ATP-binding domain-like"/>
    <property type="match status" value="1"/>
</dbReference>
<evidence type="ECO:0000256" key="1">
    <source>
        <dbReference type="ARBA" id="ARBA00022598"/>
    </source>
</evidence>
<dbReference type="RefSeq" id="WP_190225002.1">
    <property type="nucleotide sequence ID" value="NZ_BNBS01000081.1"/>
</dbReference>
<evidence type="ECO:0000313" key="13">
    <source>
        <dbReference type="EMBL" id="GHI25770.1"/>
    </source>
</evidence>
<dbReference type="Gene3D" id="3.30.470.20">
    <property type="entry name" value="ATP-grasp fold, B domain"/>
    <property type="match status" value="1"/>
</dbReference>
<dbReference type="Gene3D" id="3.40.50.20">
    <property type="match status" value="1"/>
</dbReference>
<name>A0ABQ3P5W9_9ACTN</name>
<dbReference type="EMBL" id="BNDW01000012">
    <property type="protein sequence ID" value="GHI20413.1"/>
    <property type="molecule type" value="Genomic_DNA"/>
</dbReference>
<evidence type="ECO:0000313" key="14">
    <source>
        <dbReference type="EMBL" id="GHI25951.1"/>
    </source>
</evidence>
<dbReference type="EMBL" id="BNDW01000083">
    <property type="protein sequence ID" value="GHI25644.1"/>
    <property type="molecule type" value="Genomic_DNA"/>
</dbReference>